<organism evidence="2 3">
    <name type="scientific">Mycena belliarum</name>
    <dbReference type="NCBI Taxonomy" id="1033014"/>
    <lineage>
        <taxon>Eukaryota</taxon>
        <taxon>Fungi</taxon>
        <taxon>Dikarya</taxon>
        <taxon>Basidiomycota</taxon>
        <taxon>Agaricomycotina</taxon>
        <taxon>Agaricomycetes</taxon>
        <taxon>Agaricomycetidae</taxon>
        <taxon>Agaricales</taxon>
        <taxon>Marasmiineae</taxon>
        <taxon>Mycenaceae</taxon>
        <taxon>Mycena</taxon>
    </lineage>
</organism>
<feature type="chain" id="PRO_5042252836" description="Purple acid phosphatase N-terminal domain-containing protein" evidence="1">
    <location>
        <begin position="19"/>
        <end position="132"/>
    </location>
</feature>
<dbReference type="AlphaFoldDB" id="A0AAD6UA25"/>
<accession>A0AAD6UA25</accession>
<evidence type="ECO:0008006" key="4">
    <source>
        <dbReference type="Google" id="ProtNLM"/>
    </source>
</evidence>
<keyword evidence="1" id="KW-0732">Signal</keyword>
<proteinExistence type="predicted"/>
<sequence length="132" mass="14091">MIFSTLVSLLALTLGTTSSPIGPQSLIVVTPHITSPTEAVSWAPGSVQTVTWETKSIPTAYKNNTGMILLGHLSETYDSKGERPHPLANHFMIGDGHANVTIPIDTPSRSDYIVVLFGDSGNASPKFMIAKK</sequence>
<keyword evidence="3" id="KW-1185">Reference proteome</keyword>
<name>A0AAD6UA25_9AGAR</name>
<evidence type="ECO:0000256" key="1">
    <source>
        <dbReference type="SAM" id="SignalP"/>
    </source>
</evidence>
<dbReference type="Proteomes" id="UP001222325">
    <property type="component" value="Unassembled WGS sequence"/>
</dbReference>
<protein>
    <recommendedName>
        <fullName evidence="4">Purple acid phosphatase N-terminal domain-containing protein</fullName>
    </recommendedName>
</protein>
<dbReference type="EMBL" id="JARJCN010000012">
    <property type="protein sequence ID" value="KAJ7095731.1"/>
    <property type="molecule type" value="Genomic_DNA"/>
</dbReference>
<reference evidence="2" key="1">
    <citation type="submission" date="2023-03" db="EMBL/GenBank/DDBJ databases">
        <title>Massive genome expansion in bonnet fungi (Mycena s.s.) driven by repeated elements and novel gene families across ecological guilds.</title>
        <authorList>
            <consortium name="Lawrence Berkeley National Laboratory"/>
            <person name="Harder C.B."/>
            <person name="Miyauchi S."/>
            <person name="Viragh M."/>
            <person name="Kuo A."/>
            <person name="Thoen E."/>
            <person name="Andreopoulos B."/>
            <person name="Lu D."/>
            <person name="Skrede I."/>
            <person name="Drula E."/>
            <person name="Henrissat B."/>
            <person name="Morin E."/>
            <person name="Kohler A."/>
            <person name="Barry K."/>
            <person name="LaButti K."/>
            <person name="Morin E."/>
            <person name="Salamov A."/>
            <person name="Lipzen A."/>
            <person name="Mereny Z."/>
            <person name="Hegedus B."/>
            <person name="Baldrian P."/>
            <person name="Stursova M."/>
            <person name="Weitz H."/>
            <person name="Taylor A."/>
            <person name="Grigoriev I.V."/>
            <person name="Nagy L.G."/>
            <person name="Martin F."/>
            <person name="Kauserud H."/>
        </authorList>
    </citation>
    <scope>NUCLEOTIDE SEQUENCE</scope>
    <source>
        <strain evidence="2">CBHHK173m</strain>
    </source>
</reference>
<gene>
    <name evidence="2" type="ORF">B0H15DRAFT_798219</name>
</gene>
<evidence type="ECO:0000313" key="3">
    <source>
        <dbReference type="Proteomes" id="UP001222325"/>
    </source>
</evidence>
<comment type="caution">
    <text evidence="2">The sequence shown here is derived from an EMBL/GenBank/DDBJ whole genome shotgun (WGS) entry which is preliminary data.</text>
</comment>
<evidence type="ECO:0000313" key="2">
    <source>
        <dbReference type="EMBL" id="KAJ7095731.1"/>
    </source>
</evidence>
<feature type="signal peptide" evidence="1">
    <location>
        <begin position="1"/>
        <end position="18"/>
    </location>
</feature>